<dbReference type="InterPro" id="IPR001647">
    <property type="entry name" value="HTH_TetR"/>
</dbReference>
<reference evidence="7" key="1">
    <citation type="journal article" date="2019" name="Int. J. Syst. Evol. Microbiol.">
        <title>The Global Catalogue of Microorganisms (GCM) 10K type strain sequencing project: providing services to taxonomists for standard genome sequencing and annotation.</title>
        <authorList>
            <consortium name="The Broad Institute Genomics Platform"/>
            <consortium name="The Broad Institute Genome Sequencing Center for Infectious Disease"/>
            <person name="Wu L."/>
            <person name="Ma J."/>
        </authorList>
    </citation>
    <scope>NUCLEOTIDE SEQUENCE [LARGE SCALE GENOMIC DNA]</scope>
    <source>
        <strain evidence="7">CGMCC 4.7330</strain>
    </source>
</reference>
<dbReference type="Gene3D" id="1.10.357.10">
    <property type="entry name" value="Tetracycline Repressor, domain 2"/>
    <property type="match status" value="1"/>
</dbReference>
<comment type="caution">
    <text evidence="6">The sequence shown here is derived from an EMBL/GenBank/DDBJ whole genome shotgun (WGS) entry which is preliminary data.</text>
</comment>
<dbReference type="RefSeq" id="WP_378612649.1">
    <property type="nucleotide sequence ID" value="NZ_JBHSAX010000013.1"/>
</dbReference>
<evidence type="ECO:0000256" key="3">
    <source>
        <dbReference type="ARBA" id="ARBA00023163"/>
    </source>
</evidence>
<organism evidence="6 7">
    <name type="scientific">Nocardia jiangsuensis</name>
    <dbReference type="NCBI Taxonomy" id="1691563"/>
    <lineage>
        <taxon>Bacteria</taxon>
        <taxon>Bacillati</taxon>
        <taxon>Actinomycetota</taxon>
        <taxon>Actinomycetes</taxon>
        <taxon>Mycobacteriales</taxon>
        <taxon>Nocardiaceae</taxon>
        <taxon>Nocardia</taxon>
    </lineage>
</organism>
<gene>
    <name evidence="6" type="ORF">ACFO0B_12950</name>
</gene>
<dbReference type="InterPro" id="IPR009057">
    <property type="entry name" value="Homeodomain-like_sf"/>
</dbReference>
<evidence type="ECO:0000256" key="2">
    <source>
        <dbReference type="ARBA" id="ARBA00023125"/>
    </source>
</evidence>
<dbReference type="PANTHER" id="PTHR30055">
    <property type="entry name" value="HTH-TYPE TRANSCRIPTIONAL REGULATOR RUTR"/>
    <property type="match status" value="1"/>
</dbReference>
<dbReference type="PROSITE" id="PS50977">
    <property type="entry name" value="HTH_TETR_2"/>
    <property type="match status" value="1"/>
</dbReference>
<evidence type="ECO:0000313" key="7">
    <source>
        <dbReference type="Proteomes" id="UP001595696"/>
    </source>
</evidence>
<evidence type="ECO:0000256" key="1">
    <source>
        <dbReference type="ARBA" id="ARBA00023015"/>
    </source>
</evidence>
<evidence type="ECO:0000256" key="4">
    <source>
        <dbReference type="PROSITE-ProRule" id="PRU00335"/>
    </source>
</evidence>
<dbReference type="Proteomes" id="UP001595696">
    <property type="component" value="Unassembled WGS sequence"/>
</dbReference>
<keyword evidence="3" id="KW-0804">Transcription</keyword>
<feature type="DNA-binding region" description="H-T-H motif" evidence="4">
    <location>
        <begin position="25"/>
        <end position="44"/>
    </location>
</feature>
<sequence>MTRNAELLERTALEMMGEIGLDALTLAAVAQRAGVSRATAYREFGDKNGMIGAVARAEVGAMIALGYREVDLFAPLPEVVHAAVRFALTHLRGHPVIRRVRDHEPRWLLDAAIAHGNSAGTLVETVSAFVTPIVGARPDAADLAVPPEQAAEIIVRIVLSHILVPRSGLSDGEIAAAAVRAVLRG</sequence>
<dbReference type="PANTHER" id="PTHR30055:SF234">
    <property type="entry name" value="HTH-TYPE TRANSCRIPTIONAL REGULATOR BETI"/>
    <property type="match status" value="1"/>
</dbReference>
<evidence type="ECO:0000313" key="6">
    <source>
        <dbReference type="EMBL" id="MFC3962895.1"/>
    </source>
</evidence>
<keyword evidence="1" id="KW-0805">Transcription regulation</keyword>
<proteinExistence type="predicted"/>
<evidence type="ECO:0000259" key="5">
    <source>
        <dbReference type="PROSITE" id="PS50977"/>
    </source>
</evidence>
<dbReference type="Pfam" id="PF00440">
    <property type="entry name" value="TetR_N"/>
    <property type="match status" value="1"/>
</dbReference>
<dbReference type="SUPFAM" id="SSF46689">
    <property type="entry name" value="Homeodomain-like"/>
    <property type="match status" value="1"/>
</dbReference>
<dbReference type="InterPro" id="IPR050109">
    <property type="entry name" value="HTH-type_TetR-like_transc_reg"/>
</dbReference>
<accession>A0ABV8DS23</accession>
<keyword evidence="7" id="KW-1185">Reference proteome</keyword>
<keyword evidence="2 4" id="KW-0238">DNA-binding</keyword>
<feature type="domain" description="HTH tetR-type" evidence="5">
    <location>
        <begin position="2"/>
        <end position="62"/>
    </location>
</feature>
<name>A0ABV8DS23_9NOCA</name>
<dbReference type="EMBL" id="JBHSAX010000013">
    <property type="protein sequence ID" value="MFC3962895.1"/>
    <property type="molecule type" value="Genomic_DNA"/>
</dbReference>
<protein>
    <submittedName>
        <fullName evidence="6">TetR/AcrR family transcriptional regulator</fullName>
    </submittedName>
</protein>